<dbReference type="RefSeq" id="WP_076616501.1">
    <property type="nucleotide sequence ID" value="NZ_CP019323.1"/>
</dbReference>
<reference evidence="4" key="1">
    <citation type="submission" date="2016-12" db="EMBL/GenBank/DDBJ databases">
        <authorList>
            <person name="Jung M.Y."/>
            <person name="Lee S.H."/>
        </authorList>
    </citation>
    <scope>NUCLEOTIDE SEQUENCE [LARGE SCALE GENOMIC DNA]</scope>
    <source>
        <strain evidence="4">WiKim39</strain>
    </source>
</reference>
<keyword evidence="4" id="KW-1185">Reference proteome</keyword>
<dbReference type="Proteomes" id="UP000187499">
    <property type="component" value="Chromosome"/>
</dbReference>
<name>A0A1P8Q4K4_9LACO</name>
<dbReference type="OrthoDB" id="1698671at2"/>
<sequence>MITKFTIGRRNSGDTWDVSSLASNIKWVTDLNFAAGTFTFDLLFDGSFYPQSGDVVEFQWDEQKIFFGYIFKTTFKDKKFSITAYDKMRYLKNEDSFVWPVSTISDRFDTVCKMAEINHKVINVSDYKLAAEVADSKTYFDMLKSGIDSTQKATNQMYYVFANYDVVELRKAPYNNLDIIIGDQSLLTDFSFEKSIDDAANSVRIIKKNSSESQQTTSTATADSESAGDDPKTTSFAYTDVKAHDILDWGKLQIVENAKDKANNAQMKQRADELLKEKNRETYTLSLDCLGNTSLIAGNSVNLQISELSKAGFYVGNTAIIKATHNFGSDYNCNLEMKVNEPWLENSSSN</sequence>
<feature type="compositionally biased region" description="Low complexity" evidence="1">
    <location>
        <begin position="211"/>
        <end position="225"/>
    </location>
</feature>
<evidence type="ECO:0000313" key="4">
    <source>
        <dbReference type="Proteomes" id="UP000187499"/>
    </source>
</evidence>
<protein>
    <recommendedName>
        <fullName evidence="2">YqbQ/XkdQ domain-containing protein</fullName>
    </recommendedName>
</protein>
<evidence type="ECO:0000259" key="2">
    <source>
        <dbReference type="Pfam" id="PF24032"/>
    </source>
</evidence>
<organism evidence="3 4">
    <name type="scientific">Companilactobacillus allii</name>
    <dbReference type="NCBI Taxonomy" id="1847728"/>
    <lineage>
        <taxon>Bacteria</taxon>
        <taxon>Bacillati</taxon>
        <taxon>Bacillota</taxon>
        <taxon>Bacilli</taxon>
        <taxon>Lactobacillales</taxon>
        <taxon>Lactobacillaceae</taxon>
        <taxon>Companilactobacillus</taxon>
    </lineage>
</organism>
<dbReference type="KEGG" id="lalw:BTM29_09220"/>
<dbReference type="InterPro" id="IPR056937">
    <property type="entry name" value="YqbQ/XkdQ"/>
</dbReference>
<feature type="domain" description="YqbQ/XkdQ" evidence="2">
    <location>
        <begin position="25"/>
        <end position="337"/>
    </location>
</feature>
<dbReference type="Pfam" id="PF24032">
    <property type="entry name" value="YQBQ"/>
    <property type="match status" value="1"/>
</dbReference>
<feature type="region of interest" description="Disordered" evidence="1">
    <location>
        <begin position="210"/>
        <end position="231"/>
    </location>
</feature>
<gene>
    <name evidence="3" type="ORF">BTM29_09220</name>
</gene>
<evidence type="ECO:0000313" key="3">
    <source>
        <dbReference type="EMBL" id="APX72719.1"/>
    </source>
</evidence>
<proteinExistence type="predicted"/>
<dbReference type="EMBL" id="CP019323">
    <property type="protein sequence ID" value="APX72719.1"/>
    <property type="molecule type" value="Genomic_DNA"/>
</dbReference>
<dbReference type="AlphaFoldDB" id="A0A1P8Q4K4"/>
<dbReference type="STRING" id="1847728.BTM29_09220"/>
<accession>A0A1P8Q4K4</accession>
<dbReference type="SUPFAM" id="SSF69279">
    <property type="entry name" value="Phage tail proteins"/>
    <property type="match status" value="1"/>
</dbReference>
<evidence type="ECO:0000256" key="1">
    <source>
        <dbReference type="SAM" id="MobiDB-lite"/>
    </source>
</evidence>